<evidence type="ECO:0000256" key="10">
    <source>
        <dbReference type="SAM" id="MobiDB-lite"/>
    </source>
</evidence>
<keyword evidence="6 9" id="KW-0863">Zinc-finger</keyword>
<dbReference type="SMR" id="A0A836GT60"/>
<evidence type="ECO:0000313" key="13">
    <source>
        <dbReference type="Proteomes" id="UP000674143"/>
    </source>
</evidence>
<comment type="catalytic activity">
    <reaction evidence="1">
        <text>S-ubiquitinyl-[E2 ubiquitin-conjugating enzyme]-L-cysteine + [acceptor protein]-L-lysine = [E2 ubiquitin-conjugating enzyme]-L-cysteine + N(6)-ubiquitinyl-[acceptor protein]-L-lysine.</text>
        <dbReference type="EC" id="2.3.2.27"/>
    </reaction>
</comment>
<comment type="caution">
    <text evidence="12">The sequence shown here is derived from an EMBL/GenBank/DDBJ whole genome shotgun (WGS) entry which is preliminary data.</text>
</comment>
<evidence type="ECO:0000313" key="12">
    <source>
        <dbReference type="EMBL" id="KAG5478569.1"/>
    </source>
</evidence>
<evidence type="ECO:0000256" key="7">
    <source>
        <dbReference type="ARBA" id="ARBA00022786"/>
    </source>
</evidence>
<comment type="pathway">
    <text evidence="2">Protein modification; protein ubiquitination.</text>
</comment>
<reference evidence="13" key="2">
    <citation type="journal article" date="2021" name="Sci. Data">
        <title>Chromosome-scale genome sequencing, assembly and annotation of six genomes from subfamily Leishmaniinae.</title>
        <authorList>
            <person name="Almutairi H."/>
            <person name="Urbaniak M.D."/>
            <person name="Bates M.D."/>
            <person name="Jariyapan N."/>
            <person name="Kwakye-Nuako G."/>
            <person name="Thomaz Soccol V."/>
            <person name="Al-Salem W.S."/>
            <person name="Dillon R.J."/>
            <person name="Bates P.A."/>
            <person name="Gatherer D."/>
        </authorList>
    </citation>
    <scope>NUCLEOTIDE SEQUENCE [LARGE SCALE GENOMIC DNA]</scope>
</reference>
<dbReference type="GO" id="GO:0008270">
    <property type="term" value="F:zinc ion binding"/>
    <property type="evidence" value="ECO:0007669"/>
    <property type="project" value="UniProtKB-KW"/>
</dbReference>
<keyword evidence="5" id="KW-0479">Metal-binding</keyword>
<accession>A0A836GT60</accession>
<feature type="compositionally biased region" description="Low complexity" evidence="10">
    <location>
        <begin position="193"/>
        <end position="211"/>
    </location>
</feature>
<dbReference type="GO" id="GO:0061630">
    <property type="term" value="F:ubiquitin protein ligase activity"/>
    <property type="evidence" value="ECO:0007669"/>
    <property type="project" value="UniProtKB-EC"/>
</dbReference>
<evidence type="ECO:0000256" key="8">
    <source>
        <dbReference type="ARBA" id="ARBA00022833"/>
    </source>
</evidence>
<dbReference type="GeneID" id="92360717"/>
<keyword evidence="4" id="KW-0808">Transferase</keyword>
<dbReference type="InterPro" id="IPR045191">
    <property type="entry name" value="MBR1/2-like"/>
</dbReference>
<organism evidence="12 13">
    <name type="scientific">Leishmania orientalis</name>
    <dbReference type="NCBI Taxonomy" id="2249476"/>
    <lineage>
        <taxon>Eukaryota</taxon>
        <taxon>Discoba</taxon>
        <taxon>Euglenozoa</taxon>
        <taxon>Kinetoplastea</taxon>
        <taxon>Metakinetoplastina</taxon>
        <taxon>Trypanosomatida</taxon>
        <taxon>Trypanosomatidae</taxon>
        <taxon>Leishmaniinae</taxon>
        <taxon>Leishmania</taxon>
    </lineage>
</organism>
<evidence type="ECO:0000256" key="4">
    <source>
        <dbReference type="ARBA" id="ARBA00022679"/>
    </source>
</evidence>
<dbReference type="SUPFAM" id="SSF57850">
    <property type="entry name" value="RING/U-box"/>
    <property type="match status" value="1"/>
</dbReference>
<evidence type="ECO:0000256" key="3">
    <source>
        <dbReference type="ARBA" id="ARBA00012483"/>
    </source>
</evidence>
<name>A0A836GT60_9TRYP</name>
<feature type="domain" description="RING-type" evidence="11">
    <location>
        <begin position="327"/>
        <end position="388"/>
    </location>
</feature>
<dbReference type="Pfam" id="PF12678">
    <property type="entry name" value="zf-rbx1"/>
    <property type="match status" value="1"/>
</dbReference>
<evidence type="ECO:0000256" key="5">
    <source>
        <dbReference type="ARBA" id="ARBA00022723"/>
    </source>
</evidence>
<sequence>MPKRGRANSTDASYAAEHGVVEVSDADSRTTQPISVEEMTESPLDLALEQQLDALEVDEDFRESIRAMTPNTRRDVLNDIIRHQQHAEIEEGLMRGFSVGDIGSAGSLFTFSAGMPPGMHQVHMMGGSRAHNDAEDYADMTGDAEEDEEEGEVRGSYRQAVIEEDEEAETEFAVEMPPFLLRGMAMGSGGNTGMPRVQRPGGRPPQQAGGPPTVLDILRLIAGQNAAQARGGGGGDGSDGFQRQSRGTGQRTSFEEGMMNLHNLIGVLQQANVMQSMGLDHDIDDMTYEELLELEERIGNVSKGVPPALLDGCTMPMRSTSAEAGTCAICQEELSIAFATATAGAASTATSPSGADKVCVRLLNCPHAFHKPCINQWLTQNKTCPICKVEVLPKPASSSSSPRSAPSS</sequence>
<feature type="region of interest" description="Disordered" evidence="10">
    <location>
        <begin position="1"/>
        <end position="33"/>
    </location>
</feature>
<reference evidence="13" key="1">
    <citation type="journal article" date="2021" name="Microbiol. Resour. Announc.">
        <title>LGAAP: Leishmaniinae Genome Assembly and Annotation Pipeline.</title>
        <authorList>
            <person name="Almutairi H."/>
            <person name="Urbaniak M.D."/>
            <person name="Bates M.D."/>
            <person name="Jariyapan N."/>
            <person name="Kwakye-Nuako G."/>
            <person name="Thomaz-Soccol V."/>
            <person name="Al-Salem W.S."/>
            <person name="Dillon R.J."/>
            <person name="Bates P.A."/>
            <person name="Gatherer D."/>
        </authorList>
    </citation>
    <scope>NUCLEOTIDE SEQUENCE [LARGE SCALE GENOMIC DNA]</scope>
</reference>
<evidence type="ECO:0000256" key="2">
    <source>
        <dbReference type="ARBA" id="ARBA00004906"/>
    </source>
</evidence>
<evidence type="ECO:0000256" key="6">
    <source>
        <dbReference type="ARBA" id="ARBA00022771"/>
    </source>
</evidence>
<dbReference type="PANTHER" id="PTHR22937">
    <property type="entry name" value="E3 UBIQUITIN-PROTEIN LIGASE RNF165"/>
    <property type="match status" value="1"/>
</dbReference>
<dbReference type="KEGG" id="loi:92360717"/>
<feature type="region of interest" description="Disordered" evidence="10">
    <location>
        <begin position="225"/>
        <end position="250"/>
    </location>
</feature>
<dbReference type="SMART" id="SM00184">
    <property type="entry name" value="RING"/>
    <property type="match status" value="1"/>
</dbReference>
<dbReference type="AlphaFoldDB" id="A0A836GT60"/>
<dbReference type="Gene3D" id="3.30.40.10">
    <property type="entry name" value="Zinc/RING finger domain, C3HC4 (zinc finger)"/>
    <property type="match status" value="1"/>
</dbReference>
<evidence type="ECO:0000256" key="9">
    <source>
        <dbReference type="PROSITE-ProRule" id="PRU00175"/>
    </source>
</evidence>
<dbReference type="InterPro" id="IPR013083">
    <property type="entry name" value="Znf_RING/FYVE/PHD"/>
</dbReference>
<dbReference type="CDD" id="cd16454">
    <property type="entry name" value="RING-H2_PA-TM-RING"/>
    <property type="match status" value="1"/>
</dbReference>
<protein>
    <recommendedName>
        <fullName evidence="3">RING-type E3 ubiquitin transferase</fullName>
        <ecNumber evidence="3">2.3.2.27</ecNumber>
    </recommendedName>
</protein>
<keyword evidence="8" id="KW-0862">Zinc</keyword>
<feature type="region of interest" description="Disordered" evidence="10">
    <location>
        <begin position="187"/>
        <end position="211"/>
    </location>
</feature>
<evidence type="ECO:0000256" key="1">
    <source>
        <dbReference type="ARBA" id="ARBA00000900"/>
    </source>
</evidence>
<keyword evidence="13" id="KW-1185">Reference proteome</keyword>
<gene>
    <name evidence="12" type="ORF">LSCM4_04802</name>
</gene>
<proteinExistence type="predicted"/>
<dbReference type="RefSeq" id="XP_067063230.1">
    <property type="nucleotide sequence ID" value="XM_067206783.1"/>
</dbReference>
<dbReference type="PANTHER" id="PTHR22937:SF65">
    <property type="entry name" value="E3 UBIQUITIN-PROTEIN LIGASE ARK2C"/>
    <property type="match status" value="1"/>
</dbReference>
<dbReference type="EMBL" id="JAFHLR010000023">
    <property type="protein sequence ID" value="KAG5478569.1"/>
    <property type="molecule type" value="Genomic_DNA"/>
</dbReference>
<dbReference type="PROSITE" id="PS50089">
    <property type="entry name" value="ZF_RING_2"/>
    <property type="match status" value="1"/>
</dbReference>
<evidence type="ECO:0000259" key="11">
    <source>
        <dbReference type="PROSITE" id="PS50089"/>
    </source>
</evidence>
<dbReference type="EC" id="2.3.2.27" evidence="3"/>
<dbReference type="InterPro" id="IPR001841">
    <property type="entry name" value="Znf_RING"/>
</dbReference>
<dbReference type="InterPro" id="IPR024766">
    <property type="entry name" value="Znf_RING_H2"/>
</dbReference>
<dbReference type="Proteomes" id="UP000674143">
    <property type="component" value="Unassembled WGS sequence"/>
</dbReference>
<keyword evidence="7" id="KW-0833">Ubl conjugation pathway</keyword>